<dbReference type="SMART" id="SM00382">
    <property type="entry name" value="AAA"/>
    <property type="match status" value="1"/>
</dbReference>
<dbReference type="PANTHER" id="PTHR42788:SF13">
    <property type="entry name" value="ALIPHATIC SULFONATES IMPORT ATP-BINDING PROTEIN SSUB"/>
    <property type="match status" value="1"/>
</dbReference>
<evidence type="ECO:0000313" key="5">
    <source>
        <dbReference type="EMBL" id="MCY3053508.1"/>
    </source>
</evidence>
<evidence type="ECO:0000256" key="3">
    <source>
        <dbReference type="ARBA" id="ARBA00022840"/>
    </source>
</evidence>
<keyword evidence="3 6" id="KW-0067">ATP-binding</keyword>
<accession>A0A0X8FFX4</accession>
<dbReference type="RefSeq" id="WP_060778939.1">
    <property type="nucleotide sequence ID" value="NZ_CAJHLF010000006.1"/>
</dbReference>
<dbReference type="CDD" id="cd03293">
    <property type="entry name" value="ABC_NrtD_SsuB_transporters"/>
    <property type="match status" value="1"/>
</dbReference>
<dbReference type="PROSITE" id="PS50893">
    <property type="entry name" value="ABC_TRANSPORTER_2"/>
    <property type="match status" value="1"/>
</dbReference>
<sequence>MNEPLLRMEDVSYRYDDQSPEVIQGLNFSMNSGEFVCVLGPSGVGKSTWLNLLAGYERVTSGKLSFKGEKITGPSWERGVIFQRHTLYPWLTVGENIAFGLEARKDKTEQIDQQVTYLLENIGLADYRDAYIFKLSGGMQQRVQLARSLAPQPELILMDEPFSALDALTRLDMQHFVRKTWQQEETSIFMITHDIDEALTLATRLIVIPKGKSGQLVEFSLDYTYRILNGQTAKDYVDKRYLRVKDQIYYHLSIKP</sequence>
<dbReference type="GO" id="GO:0016887">
    <property type="term" value="F:ATP hydrolysis activity"/>
    <property type="evidence" value="ECO:0007669"/>
    <property type="project" value="InterPro"/>
</dbReference>
<dbReference type="PANTHER" id="PTHR42788">
    <property type="entry name" value="TAURINE IMPORT ATP-BINDING PROTEIN-RELATED"/>
    <property type="match status" value="1"/>
</dbReference>
<dbReference type="Pfam" id="PF00005">
    <property type="entry name" value="ABC_tran"/>
    <property type="match status" value="1"/>
</dbReference>
<dbReference type="AlphaFoldDB" id="A0A0X8FFX4"/>
<evidence type="ECO:0000313" key="6">
    <source>
        <dbReference type="EMBL" id="QPS01784.1"/>
    </source>
</evidence>
<dbReference type="KEGG" id="aun:AWM73_08470"/>
<evidence type="ECO:0000313" key="7">
    <source>
        <dbReference type="Proteomes" id="UP000594771"/>
    </source>
</evidence>
<dbReference type="EMBL" id="JAOTML010000006">
    <property type="protein sequence ID" value="MCY3053508.1"/>
    <property type="molecule type" value="Genomic_DNA"/>
</dbReference>
<dbReference type="InterPro" id="IPR003439">
    <property type="entry name" value="ABC_transporter-like_ATP-bd"/>
</dbReference>
<gene>
    <name evidence="6" type="ORF">I6G68_01545</name>
    <name evidence="5" type="ORF">ODY43_05855</name>
</gene>
<evidence type="ECO:0000256" key="2">
    <source>
        <dbReference type="ARBA" id="ARBA00022741"/>
    </source>
</evidence>
<name>A0A0X8FFX4_9LACT</name>
<evidence type="ECO:0000259" key="4">
    <source>
        <dbReference type="PROSITE" id="PS50893"/>
    </source>
</evidence>
<dbReference type="GeneID" id="35768395"/>
<dbReference type="InterPro" id="IPR027417">
    <property type="entry name" value="P-loop_NTPase"/>
</dbReference>
<keyword evidence="2" id="KW-0547">Nucleotide-binding</keyword>
<dbReference type="InterPro" id="IPR017871">
    <property type="entry name" value="ABC_transporter-like_CS"/>
</dbReference>
<protein>
    <submittedName>
        <fullName evidence="6">ABC transporter ATP-binding protein</fullName>
    </submittedName>
</protein>
<evidence type="ECO:0000313" key="8">
    <source>
        <dbReference type="Proteomes" id="UP001069145"/>
    </source>
</evidence>
<dbReference type="SUPFAM" id="SSF52540">
    <property type="entry name" value="P-loop containing nucleoside triphosphate hydrolases"/>
    <property type="match status" value="1"/>
</dbReference>
<dbReference type="OrthoDB" id="9802264at2"/>
<dbReference type="Proteomes" id="UP001069145">
    <property type="component" value="Unassembled WGS sequence"/>
</dbReference>
<dbReference type="EMBL" id="CP065662">
    <property type="protein sequence ID" value="QPS01784.1"/>
    <property type="molecule type" value="Genomic_DNA"/>
</dbReference>
<keyword evidence="1" id="KW-0813">Transport</keyword>
<keyword evidence="8" id="KW-1185">Reference proteome</keyword>
<dbReference type="InterPro" id="IPR050166">
    <property type="entry name" value="ABC_transporter_ATP-bind"/>
</dbReference>
<dbReference type="Proteomes" id="UP000594771">
    <property type="component" value="Chromosome"/>
</dbReference>
<organism evidence="6 7">
    <name type="scientific">Aerococcus urinae</name>
    <dbReference type="NCBI Taxonomy" id="1376"/>
    <lineage>
        <taxon>Bacteria</taxon>
        <taxon>Bacillati</taxon>
        <taxon>Bacillota</taxon>
        <taxon>Bacilli</taxon>
        <taxon>Lactobacillales</taxon>
        <taxon>Aerococcaceae</taxon>
        <taxon>Aerococcus</taxon>
    </lineage>
</organism>
<feature type="domain" description="ABC transporter" evidence="4">
    <location>
        <begin position="6"/>
        <end position="235"/>
    </location>
</feature>
<proteinExistence type="predicted"/>
<reference evidence="6 7" key="1">
    <citation type="submission" date="2020-12" db="EMBL/GenBank/DDBJ databases">
        <title>FDA dAtabase for Regulatory Grade micrObial Sequences (FDA-ARGOS): Supporting development and validation of Infectious Disease Dx tests.</title>
        <authorList>
            <person name="Sproer C."/>
            <person name="Gronow S."/>
            <person name="Severitt S."/>
            <person name="Schroder I."/>
            <person name="Tallon L."/>
            <person name="Sadzewicz L."/>
            <person name="Zhao X."/>
            <person name="Boylan J."/>
            <person name="Ott S."/>
            <person name="Bowen H."/>
            <person name="Vavikolanu K."/>
            <person name="Mehta A."/>
            <person name="Aluvathingal J."/>
            <person name="Nadendla S."/>
            <person name="Lowell S."/>
            <person name="Myers T."/>
            <person name="Yan Y."/>
            <person name="Sichtig H."/>
        </authorList>
    </citation>
    <scope>NUCLEOTIDE SEQUENCE [LARGE SCALE GENOMIC DNA]</scope>
    <source>
        <strain evidence="6 7">FDAARGOS_911</strain>
    </source>
</reference>
<dbReference type="Gene3D" id="3.40.50.300">
    <property type="entry name" value="P-loop containing nucleotide triphosphate hydrolases"/>
    <property type="match status" value="1"/>
</dbReference>
<dbReference type="PROSITE" id="PS00211">
    <property type="entry name" value="ABC_TRANSPORTER_1"/>
    <property type="match status" value="1"/>
</dbReference>
<evidence type="ECO:0000256" key="1">
    <source>
        <dbReference type="ARBA" id="ARBA00022448"/>
    </source>
</evidence>
<dbReference type="InterPro" id="IPR003593">
    <property type="entry name" value="AAA+_ATPase"/>
</dbReference>
<dbReference type="GO" id="GO:0005524">
    <property type="term" value="F:ATP binding"/>
    <property type="evidence" value="ECO:0007669"/>
    <property type="project" value="UniProtKB-KW"/>
</dbReference>
<reference evidence="5" key="2">
    <citation type="submission" date="2022-09" db="EMBL/GenBank/DDBJ databases">
        <title>Aerococcus urinae taxonomy study.</title>
        <authorList>
            <person name="Christensen J."/>
            <person name="Senneby E."/>
        </authorList>
    </citation>
    <scope>NUCLEOTIDE SEQUENCE</scope>
    <source>
        <strain evidence="5">NLD-066-U95</strain>
    </source>
</reference>